<evidence type="ECO:0000313" key="3">
    <source>
        <dbReference type="Proteomes" id="UP000229730"/>
    </source>
</evidence>
<dbReference type="PANTHER" id="PTHR30441">
    <property type="entry name" value="DUF748 DOMAIN-CONTAINING PROTEIN"/>
    <property type="match status" value="1"/>
</dbReference>
<reference evidence="2 3" key="1">
    <citation type="submission" date="2017-10" db="EMBL/GenBank/DDBJ databases">
        <title>Frigbacter circumglobatus gen. nov. sp. nov., isolated from sediment cultured in situ.</title>
        <authorList>
            <person name="Zhao Z."/>
        </authorList>
    </citation>
    <scope>NUCLEOTIDE SEQUENCE [LARGE SCALE GENOMIC DNA]</scope>
    <source>
        <strain evidence="2 3">ZYL</strain>
    </source>
</reference>
<dbReference type="Pfam" id="PF05170">
    <property type="entry name" value="AsmA"/>
    <property type="match status" value="1"/>
</dbReference>
<evidence type="ECO:0000313" key="2">
    <source>
        <dbReference type="EMBL" id="PHZ86469.1"/>
    </source>
</evidence>
<protein>
    <recommendedName>
        <fullName evidence="1">AsmA domain-containing protein</fullName>
    </recommendedName>
</protein>
<dbReference type="PANTHER" id="PTHR30441:SF4">
    <property type="entry name" value="PROTEIN ASMA"/>
    <property type="match status" value="1"/>
</dbReference>
<dbReference type="InterPro" id="IPR007844">
    <property type="entry name" value="AsmA"/>
</dbReference>
<sequence length="233" mass="24500">MKKILIGLVALIVIVIGVVVYGASQSETLIRDAVLEYAPKATGAPVTLDKVNVAIRGGKAGLSGLTVGNPSGFKAPHAFKVDDVSVELDVGSLLKDVIRIKEIRIEGADLIYEIGTKGNNISKIQKNIEAYTESLGVKSSESESQAKFIVDHIYINGTKVKLASDLMAGKGAGLTLPDIHLKNIGTEDKAATAGEVATATFSAINKGLGKIITKDMLDNALGDVKKKLGDIFK</sequence>
<accession>A0A2G4YVX5</accession>
<feature type="domain" description="AsmA" evidence="1">
    <location>
        <begin position="6"/>
        <end position="163"/>
    </location>
</feature>
<dbReference type="InParanoid" id="A0A2G4YVX5"/>
<keyword evidence="3" id="KW-1185">Reference proteome</keyword>
<comment type="caution">
    <text evidence="2">The sequence shown here is derived from an EMBL/GenBank/DDBJ whole genome shotgun (WGS) entry which is preliminary data.</text>
</comment>
<dbReference type="Proteomes" id="UP000229730">
    <property type="component" value="Unassembled WGS sequence"/>
</dbReference>
<dbReference type="GO" id="GO:0005886">
    <property type="term" value="C:plasma membrane"/>
    <property type="evidence" value="ECO:0007669"/>
    <property type="project" value="TreeGrafter"/>
</dbReference>
<dbReference type="EMBL" id="PDEM01000007">
    <property type="protein sequence ID" value="PHZ86469.1"/>
    <property type="molecule type" value="Genomic_DNA"/>
</dbReference>
<evidence type="ECO:0000259" key="1">
    <source>
        <dbReference type="Pfam" id="PF05170"/>
    </source>
</evidence>
<gene>
    <name evidence="2" type="ORF">CRD36_00855</name>
</gene>
<name>A0A2G4YVX5_9PROT</name>
<dbReference type="AlphaFoldDB" id="A0A2G4YVX5"/>
<dbReference type="InterPro" id="IPR052894">
    <property type="entry name" value="AsmA-related"/>
</dbReference>
<dbReference type="OrthoDB" id="5401764at2"/>
<proteinExistence type="predicted"/>
<dbReference type="GO" id="GO:0090313">
    <property type="term" value="P:regulation of protein targeting to membrane"/>
    <property type="evidence" value="ECO:0007669"/>
    <property type="project" value="TreeGrafter"/>
</dbReference>
<organism evidence="2 3">
    <name type="scientific">Paremcibacter congregatus</name>
    <dbReference type="NCBI Taxonomy" id="2043170"/>
    <lineage>
        <taxon>Bacteria</taxon>
        <taxon>Pseudomonadati</taxon>
        <taxon>Pseudomonadota</taxon>
        <taxon>Alphaproteobacteria</taxon>
        <taxon>Emcibacterales</taxon>
        <taxon>Emcibacteraceae</taxon>
        <taxon>Paremcibacter</taxon>
    </lineage>
</organism>
<dbReference type="RefSeq" id="WP_099470846.1">
    <property type="nucleotide sequence ID" value="NZ_CP041025.1"/>
</dbReference>